<dbReference type="GO" id="GO:0005737">
    <property type="term" value="C:cytoplasm"/>
    <property type="evidence" value="ECO:0007669"/>
    <property type="project" value="TreeGrafter"/>
</dbReference>
<organism evidence="6 7">
    <name type="scientific">Candidatus Contendobacter odensis Run_B_J11</name>
    <dbReference type="NCBI Taxonomy" id="1400861"/>
    <lineage>
        <taxon>Bacteria</taxon>
        <taxon>Pseudomonadati</taxon>
        <taxon>Pseudomonadota</taxon>
        <taxon>Gammaproteobacteria</taxon>
        <taxon>Candidatus Competibacteraceae</taxon>
        <taxon>Candidatus Contendibacter</taxon>
    </lineage>
</organism>
<evidence type="ECO:0000259" key="5">
    <source>
        <dbReference type="PROSITE" id="PS50076"/>
    </source>
</evidence>
<dbReference type="InterPro" id="IPR036869">
    <property type="entry name" value="J_dom_sf"/>
</dbReference>
<dbReference type="Proteomes" id="UP000019184">
    <property type="component" value="Unassembled WGS sequence"/>
</dbReference>
<dbReference type="SMART" id="SM00271">
    <property type="entry name" value="DnaJ"/>
    <property type="match status" value="1"/>
</dbReference>
<dbReference type="CDD" id="cd06257">
    <property type="entry name" value="DnaJ"/>
    <property type="match status" value="1"/>
</dbReference>
<dbReference type="CDD" id="cd10747">
    <property type="entry name" value="DnaJ_C"/>
    <property type="match status" value="1"/>
</dbReference>
<gene>
    <name evidence="6" type="primary">cbpA</name>
    <name evidence="6" type="ORF">BN874_2520005</name>
</gene>
<evidence type="ECO:0000256" key="3">
    <source>
        <dbReference type="ARBA" id="ARBA00023186"/>
    </source>
</evidence>
<dbReference type="SUPFAM" id="SSF46565">
    <property type="entry name" value="Chaperone J-domain"/>
    <property type="match status" value="1"/>
</dbReference>
<name>A0A7U7J4N9_9GAMM</name>
<dbReference type="InterPro" id="IPR001623">
    <property type="entry name" value="DnaJ_domain"/>
</dbReference>
<dbReference type="Pfam" id="PF00226">
    <property type="entry name" value="DnaJ"/>
    <property type="match status" value="1"/>
</dbReference>
<dbReference type="PROSITE" id="PS50076">
    <property type="entry name" value="DNAJ_2"/>
    <property type="match status" value="1"/>
</dbReference>
<dbReference type="InterPro" id="IPR018253">
    <property type="entry name" value="DnaJ_domain_CS"/>
</dbReference>
<dbReference type="PANTHER" id="PTHR43096:SF52">
    <property type="entry name" value="DNAJ HOMOLOG 1, MITOCHONDRIAL-RELATED"/>
    <property type="match status" value="1"/>
</dbReference>
<dbReference type="EMBL" id="CBTK010000171">
    <property type="protein sequence ID" value="CDH45525.1"/>
    <property type="molecule type" value="Genomic_DNA"/>
</dbReference>
<dbReference type="SUPFAM" id="SSF49493">
    <property type="entry name" value="HSP40/DnaJ peptide-binding domain"/>
    <property type="match status" value="2"/>
</dbReference>
<dbReference type="Gene3D" id="2.60.260.20">
    <property type="entry name" value="Urease metallochaperone UreE, N-terminal domain"/>
    <property type="match status" value="2"/>
</dbReference>
<dbReference type="PROSITE" id="PS00636">
    <property type="entry name" value="DNAJ_1"/>
    <property type="match status" value="1"/>
</dbReference>
<keyword evidence="3" id="KW-0143">Chaperone</keyword>
<protein>
    <submittedName>
        <fullName evidence="6">Curved DNA-binding protein</fullName>
    </submittedName>
</protein>
<dbReference type="Pfam" id="PF01556">
    <property type="entry name" value="DnaJ_C"/>
    <property type="match status" value="1"/>
</dbReference>
<feature type="domain" description="J" evidence="5">
    <location>
        <begin position="5"/>
        <end position="69"/>
    </location>
</feature>
<dbReference type="InterPro" id="IPR008971">
    <property type="entry name" value="HSP40/DnaJ_pept-bd"/>
</dbReference>
<accession>A0A7U7J4N9</accession>
<dbReference type="InterPro" id="IPR002939">
    <property type="entry name" value="DnaJ_C"/>
</dbReference>
<feature type="region of interest" description="Disordered" evidence="4">
    <location>
        <begin position="70"/>
        <end position="99"/>
    </location>
</feature>
<dbReference type="OrthoDB" id="9779889at2"/>
<proteinExistence type="predicted"/>
<comment type="caution">
    <text evidence="6">The sequence shown here is derived from an EMBL/GenBank/DDBJ whole genome shotgun (WGS) entry which is preliminary data.</text>
</comment>
<dbReference type="GO" id="GO:0042026">
    <property type="term" value="P:protein refolding"/>
    <property type="evidence" value="ECO:0007669"/>
    <property type="project" value="TreeGrafter"/>
</dbReference>
<dbReference type="PANTHER" id="PTHR43096">
    <property type="entry name" value="DNAJ HOMOLOG 1, MITOCHONDRIAL-RELATED"/>
    <property type="match status" value="1"/>
</dbReference>
<evidence type="ECO:0000256" key="2">
    <source>
        <dbReference type="ARBA" id="ARBA00023125"/>
    </source>
</evidence>
<dbReference type="AlphaFoldDB" id="A0A7U7J4N9"/>
<dbReference type="FunFam" id="2.60.260.20:FF:000008">
    <property type="entry name" value="Curved DNA-binding protein"/>
    <property type="match status" value="1"/>
</dbReference>
<dbReference type="PRINTS" id="PR00625">
    <property type="entry name" value="JDOMAIN"/>
</dbReference>
<reference evidence="6 7" key="1">
    <citation type="journal article" date="2014" name="ISME J.">
        <title>Candidatus Competibacter-lineage genomes retrieved from metagenomes reveal functional metabolic diversity.</title>
        <authorList>
            <person name="McIlroy S.J."/>
            <person name="Albertsen M."/>
            <person name="Andresen E.K."/>
            <person name="Saunders A.M."/>
            <person name="Kristiansen R."/>
            <person name="Stokholm-Bjerregaard M."/>
            <person name="Nielsen K.L."/>
            <person name="Nielsen P.H."/>
        </authorList>
    </citation>
    <scope>NUCLEOTIDE SEQUENCE [LARGE SCALE GENOMIC DNA]</scope>
    <source>
        <strain evidence="6 7">Run_B_J11</strain>
    </source>
</reference>
<evidence type="ECO:0000256" key="4">
    <source>
        <dbReference type="SAM" id="MobiDB-lite"/>
    </source>
</evidence>
<keyword evidence="1" id="KW-0963">Cytoplasm</keyword>
<dbReference type="Gene3D" id="1.10.287.110">
    <property type="entry name" value="DnaJ domain"/>
    <property type="match status" value="1"/>
</dbReference>
<keyword evidence="7" id="KW-1185">Reference proteome</keyword>
<keyword evidence="2 6" id="KW-0238">DNA-binding</keyword>
<evidence type="ECO:0000313" key="7">
    <source>
        <dbReference type="Proteomes" id="UP000019184"/>
    </source>
</evidence>
<dbReference type="GO" id="GO:0003677">
    <property type="term" value="F:DNA binding"/>
    <property type="evidence" value="ECO:0007669"/>
    <property type="project" value="UniProtKB-KW"/>
</dbReference>
<dbReference type="RefSeq" id="WP_034433316.1">
    <property type="nucleotide sequence ID" value="NZ_CBTK010000171.1"/>
</dbReference>
<dbReference type="GO" id="GO:0051082">
    <property type="term" value="F:unfolded protein binding"/>
    <property type="evidence" value="ECO:0007669"/>
    <property type="project" value="InterPro"/>
</dbReference>
<evidence type="ECO:0000313" key="6">
    <source>
        <dbReference type="EMBL" id="CDH45525.1"/>
    </source>
</evidence>
<sequence length="323" mass="35259">MKYQDYYQILGVARNASAEDIKKAYRRLARKYHPDVSKESRAEERFKEVAEAYEVLRDAEKRAAYDQLGGNWQAGQDFRPPPGWQSGSSRPRRPADGFGGQDFSDFFESMFGNLHGRGGFAGAPGGFASGRSGFQSSGQSQTVPLEISLEEAYHGGNRALQLQVPERDASGRVTTRSRTLNIKIPAGVANGQKIRLAGQGNAGSGGGPNGDLYLEMKIKPHPLYSVQDRDITMELPLAPWEAALGGKVEVPTLGGSVTINIPANARNGQKLRLRGRGLPGQPPGDQIMMLRLVNPPADTEAARELFQRMAQELPFDPRAHWGT</sequence>
<evidence type="ECO:0000256" key="1">
    <source>
        <dbReference type="ARBA" id="ARBA00022490"/>
    </source>
</evidence>